<dbReference type="EMBL" id="CP089982">
    <property type="protein sequence ID" value="WXA94901.1"/>
    <property type="molecule type" value="Genomic_DNA"/>
</dbReference>
<evidence type="ECO:0000256" key="1">
    <source>
        <dbReference type="ARBA" id="ARBA00022801"/>
    </source>
</evidence>
<dbReference type="Gene3D" id="2.120.10.30">
    <property type="entry name" value="TolB, C-terminal domain"/>
    <property type="match status" value="1"/>
</dbReference>
<proteinExistence type="predicted"/>
<dbReference type="InterPro" id="IPR051262">
    <property type="entry name" value="SMP-30/CGR1_Lactonase"/>
</dbReference>
<reference evidence="5 6" key="1">
    <citation type="submission" date="2021-12" db="EMBL/GenBank/DDBJ databases">
        <title>Discovery of the Pendulisporaceae a myxobacterial family with distinct sporulation behavior and unique specialized metabolism.</title>
        <authorList>
            <person name="Garcia R."/>
            <person name="Popoff A."/>
            <person name="Bader C.D."/>
            <person name="Loehr J."/>
            <person name="Walesch S."/>
            <person name="Walt C."/>
            <person name="Boldt J."/>
            <person name="Bunk B."/>
            <person name="Haeckl F.J.F.P.J."/>
            <person name="Gunesch A.P."/>
            <person name="Birkelbach J."/>
            <person name="Nuebel U."/>
            <person name="Pietschmann T."/>
            <person name="Bach T."/>
            <person name="Mueller R."/>
        </authorList>
    </citation>
    <scope>NUCLEOTIDE SEQUENCE [LARGE SCALE GENOMIC DNA]</scope>
    <source>
        <strain evidence="5 6">MSr12523</strain>
    </source>
</reference>
<dbReference type="Pfam" id="PF08450">
    <property type="entry name" value="SGL"/>
    <property type="match status" value="1"/>
</dbReference>
<keyword evidence="6" id="KW-1185">Reference proteome</keyword>
<dbReference type="Proteomes" id="UP001379533">
    <property type="component" value="Chromosome"/>
</dbReference>
<evidence type="ECO:0000313" key="5">
    <source>
        <dbReference type="EMBL" id="WXA94901.1"/>
    </source>
</evidence>
<feature type="domain" description="SMP-30/Gluconolactonase/LRE-like region" evidence="4">
    <location>
        <begin position="190"/>
        <end position="289"/>
    </location>
</feature>
<dbReference type="InterPro" id="IPR011042">
    <property type="entry name" value="6-blade_b-propeller_TolB-like"/>
</dbReference>
<sequence length="321" mass="33137">MTRVSLAVALAFSVLWACSGEEQDSPTELPRAPDSGGAPSTPETGSVDSCPDGFPRGKASDSRLVAKLSPSPEGVAVCPNGNVFVSIPDQGTVLRIPLDGTPPEVWATLTGRQTLGLACTEGTLFAVDFRSNDAAVIRIAGKGAAGEPLPNLEDGGSFRAMNGIVAMKGRGLYVSEASNTANGRIIFFSETAPNTYKATVAKGGLPFPNGLAFDSKSGTLHVALTLRSQVLAFATEADGGVGTGDVVWSGTPLIDSIDGMAIDENKAIYVAHYLQGYVGRSPDNAKVATMKEPRSLAFRGGSLLVTGAEGLYEKPLGICGM</sequence>
<dbReference type="RefSeq" id="WP_394845511.1">
    <property type="nucleotide sequence ID" value="NZ_CP089982.1"/>
</dbReference>
<feature type="chain" id="PRO_5046921395" evidence="3">
    <location>
        <begin position="20"/>
        <end position="321"/>
    </location>
</feature>
<name>A0ABZ2K8A5_9BACT</name>
<feature type="region of interest" description="Disordered" evidence="2">
    <location>
        <begin position="22"/>
        <end position="54"/>
    </location>
</feature>
<protein>
    <submittedName>
        <fullName evidence="5">SMP-30/gluconolactonase/LRE family protein</fullName>
    </submittedName>
</protein>
<gene>
    <name evidence="5" type="ORF">LZC95_51825</name>
</gene>
<dbReference type="PANTHER" id="PTHR47572">
    <property type="entry name" value="LIPOPROTEIN-RELATED"/>
    <property type="match status" value="1"/>
</dbReference>
<feature type="signal peptide" evidence="3">
    <location>
        <begin position="1"/>
        <end position="19"/>
    </location>
</feature>
<evidence type="ECO:0000256" key="3">
    <source>
        <dbReference type="SAM" id="SignalP"/>
    </source>
</evidence>
<keyword evidence="1" id="KW-0378">Hydrolase</keyword>
<evidence type="ECO:0000259" key="4">
    <source>
        <dbReference type="Pfam" id="PF08450"/>
    </source>
</evidence>
<dbReference type="SUPFAM" id="SSF63829">
    <property type="entry name" value="Calcium-dependent phosphotriesterase"/>
    <property type="match status" value="1"/>
</dbReference>
<dbReference type="InterPro" id="IPR013658">
    <property type="entry name" value="SGL"/>
</dbReference>
<evidence type="ECO:0000313" key="6">
    <source>
        <dbReference type="Proteomes" id="UP001379533"/>
    </source>
</evidence>
<evidence type="ECO:0000256" key="2">
    <source>
        <dbReference type="SAM" id="MobiDB-lite"/>
    </source>
</evidence>
<organism evidence="5 6">
    <name type="scientific">Pendulispora brunnea</name>
    <dbReference type="NCBI Taxonomy" id="2905690"/>
    <lineage>
        <taxon>Bacteria</taxon>
        <taxon>Pseudomonadati</taxon>
        <taxon>Myxococcota</taxon>
        <taxon>Myxococcia</taxon>
        <taxon>Myxococcales</taxon>
        <taxon>Sorangiineae</taxon>
        <taxon>Pendulisporaceae</taxon>
        <taxon>Pendulispora</taxon>
    </lineage>
</organism>
<accession>A0ABZ2K8A5</accession>
<dbReference type="PANTHER" id="PTHR47572:SF4">
    <property type="entry name" value="LACTONASE DRP35"/>
    <property type="match status" value="1"/>
</dbReference>
<keyword evidence="3" id="KW-0732">Signal</keyword>